<protein>
    <recommendedName>
        <fullName evidence="3">Helix-turn-helix domain-containing protein</fullName>
    </recommendedName>
</protein>
<sequence length="71" mass="8255">MFTYQQAAEALQVSVSTIKRRVIDGERKVVKIGNRPRIGNMVEVAMRHDVITKKREYDGPRQDRNNRSLIN</sequence>
<name>F2AS93_RHOBT</name>
<evidence type="ECO:0000313" key="2">
    <source>
        <dbReference type="Proteomes" id="UP000006222"/>
    </source>
</evidence>
<proteinExistence type="predicted"/>
<dbReference type="Proteomes" id="UP000006222">
    <property type="component" value="Unassembled WGS sequence"/>
</dbReference>
<accession>F2AS93</accession>
<organism evidence="1 2">
    <name type="scientific">Rhodopirellula baltica WH47</name>
    <dbReference type="NCBI Taxonomy" id="991778"/>
    <lineage>
        <taxon>Bacteria</taxon>
        <taxon>Pseudomonadati</taxon>
        <taxon>Planctomycetota</taxon>
        <taxon>Planctomycetia</taxon>
        <taxon>Pirellulales</taxon>
        <taxon>Pirellulaceae</taxon>
        <taxon>Rhodopirellula</taxon>
    </lineage>
</organism>
<dbReference type="AlphaFoldDB" id="F2AS93"/>
<evidence type="ECO:0008006" key="3">
    <source>
        <dbReference type="Google" id="ProtNLM"/>
    </source>
</evidence>
<evidence type="ECO:0000313" key="1">
    <source>
        <dbReference type="EMBL" id="EGF27427.1"/>
    </source>
</evidence>
<reference evidence="1 2" key="1">
    <citation type="journal article" date="2013" name="Mar. Genomics">
        <title>Expression of sulfatases in Rhodopirellula baltica and the diversity of sulfatases in the genus Rhodopirellula.</title>
        <authorList>
            <person name="Wegner C.E."/>
            <person name="Richter-Heitmann T."/>
            <person name="Klindworth A."/>
            <person name="Klockow C."/>
            <person name="Richter M."/>
            <person name="Achstetter T."/>
            <person name="Glockner F.O."/>
            <person name="Harder J."/>
        </authorList>
    </citation>
    <scope>NUCLEOTIDE SEQUENCE [LARGE SCALE GENOMIC DNA]</scope>
    <source>
        <strain evidence="1 2">WH47</strain>
    </source>
</reference>
<gene>
    <name evidence="1" type="ORF">RBWH47_02039</name>
</gene>
<dbReference type="EMBL" id="AFAR01000142">
    <property type="protein sequence ID" value="EGF27427.1"/>
    <property type="molecule type" value="Genomic_DNA"/>
</dbReference>
<dbReference type="PATRIC" id="fig|991778.3.peg.2746"/>
<dbReference type="RefSeq" id="WP_007326504.1">
    <property type="nucleotide sequence ID" value="NZ_AFAR01000142.1"/>
</dbReference>
<comment type="caution">
    <text evidence="1">The sequence shown here is derived from an EMBL/GenBank/DDBJ whole genome shotgun (WGS) entry which is preliminary data.</text>
</comment>